<keyword evidence="2" id="KW-0813">Transport</keyword>
<dbReference type="PATRIC" id="fig|857265.3.peg.3803"/>
<comment type="similarity">
    <text evidence="1">Belongs to the ABC transporter superfamily.</text>
</comment>
<dbReference type="CDD" id="cd10147">
    <property type="entry name" value="Wzt_C-like"/>
    <property type="match status" value="1"/>
</dbReference>
<dbReference type="SUPFAM" id="SSF52540">
    <property type="entry name" value="P-loop containing nucleoside triphosphate hydrolases"/>
    <property type="match status" value="1"/>
</dbReference>
<dbReference type="PROSITE" id="PS50893">
    <property type="entry name" value="ABC_TRANSPORTER_2"/>
    <property type="match status" value="1"/>
</dbReference>
<dbReference type="RefSeq" id="WP_083459363.1">
    <property type="nucleotide sequence ID" value="NZ_LAQT01000032.1"/>
</dbReference>
<dbReference type="Gene3D" id="2.70.50.60">
    <property type="entry name" value="abc- transporter (atp binding component) like domain"/>
    <property type="match status" value="1"/>
</dbReference>
<dbReference type="CDD" id="cd03220">
    <property type="entry name" value="ABC_KpsT_Wzt"/>
    <property type="match status" value="1"/>
</dbReference>
<dbReference type="PANTHER" id="PTHR46743">
    <property type="entry name" value="TEICHOIC ACIDS EXPORT ATP-BINDING PROTEIN TAGH"/>
    <property type="match status" value="1"/>
</dbReference>
<keyword evidence="7" id="KW-0378">Hydrolase</keyword>
<dbReference type="Pfam" id="PF14524">
    <property type="entry name" value="Wzt_C"/>
    <property type="match status" value="1"/>
</dbReference>
<dbReference type="InterPro" id="IPR003439">
    <property type="entry name" value="ABC_transporter-like_ATP-bd"/>
</dbReference>
<evidence type="ECO:0000256" key="1">
    <source>
        <dbReference type="ARBA" id="ARBA00005417"/>
    </source>
</evidence>
<name>A0A0N1JS32_9NEIS</name>
<sequence>MSSEAAIVVEHVGKCYHIYERPRDRLLQMMARGRKRFFREFWAVNGVSFEIGKGETVGILGRNGSGKSTLLQMICGTLNPTMGNITANGRIAALLELGSGFNPEFTGRENVFMYGNLLGMSRQEIADRYSAIAEFADIGDFIDQPVKTYSSGMMVRLAFAVQVQVDPDILIVDEALAVGDAGFQLKCMLRMRELQARGVTILFVSHDTGSIIRLCDRAILLDHGQLLIDSDDPLAVVKQYETLTRAGVAPVAAPLHAVPQVSVNYQSELQGISETRLGTREAEYLSVDFLGDDGHPRQVFHAGDAVDIRATIHSHKSFSRVVSGFTLKNKAGVDVWGDNNLYAGIDLALSPGIQTLSYRFLLNVPAGEYFLYIGLADISESRIELDQRWPIRKITVVSKRQVLGYVYSPANIELKPVAPV</sequence>
<dbReference type="PANTHER" id="PTHR46743:SF2">
    <property type="entry name" value="TEICHOIC ACIDS EXPORT ATP-BINDING PROTEIN TAGH"/>
    <property type="match status" value="1"/>
</dbReference>
<protein>
    <submittedName>
        <fullName evidence="7">Teichoic acids export ATP-binding protein TagH</fullName>
        <ecNumber evidence="7">3.6.3.40</ecNumber>
    </submittedName>
</protein>
<dbReference type="InterPro" id="IPR050683">
    <property type="entry name" value="Bact_Polysacc_Export_ATP-bd"/>
</dbReference>
<dbReference type="InterPro" id="IPR027417">
    <property type="entry name" value="P-loop_NTPase"/>
</dbReference>
<evidence type="ECO:0000256" key="5">
    <source>
        <dbReference type="ARBA" id="ARBA00022840"/>
    </source>
</evidence>
<evidence type="ECO:0000259" key="6">
    <source>
        <dbReference type="PROSITE" id="PS50893"/>
    </source>
</evidence>
<keyword evidence="5 7" id="KW-0067">ATP-binding</keyword>
<keyword evidence="4" id="KW-0547">Nucleotide-binding</keyword>
<dbReference type="InterPro" id="IPR017871">
    <property type="entry name" value="ABC_transporter-like_CS"/>
</dbReference>
<dbReference type="GO" id="GO:0016887">
    <property type="term" value="F:ATP hydrolysis activity"/>
    <property type="evidence" value="ECO:0007669"/>
    <property type="project" value="InterPro"/>
</dbReference>
<proteinExistence type="inferred from homology"/>
<organism evidence="7 8">
    <name type="scientific">Amantichitinum ursilacus</name>
    <dbReference type="NCBI Taxonomy" id="857265"/>
    <lineage>
        <taxon>Bacteria</taxon>
        <taxon>Pseudomonadati</taxon>
        <taxon>Pseudomonadota</taxon>
        <taxon>Betaproteobacteria</taxon>
        <taxon>Neisseriales</taxon>
        <taxon>Chitinibacteraceae</taxon>
        <taxon>Amantichitinum</taxon>
    </lineage>
</organism>
<dbReference type="InterPro" id="IPR029439">
    <property type="entry name" value="Wzt_C"/>
</dbReference>
<dbReference type="Pfam" id="PF00005">
    <property type="entry name" value="ABC_tran"/>
    <property type="match status" value="1"/>
</dbReference>
<dbReference type="OrthoDB" id="9778870at2"/>
<dbReference type="GO" id="GO:0016020">
    <property type="term" value="C:membrane"/>
    <property type="evidence" value="ECO:0007669"/>
    <property type="project" value="InterPro"/>
</dbReference>
<dbReference type="SMART" id="SM00382">
    <property type="entry name" value="AAA"/>
    <property type="match status" value="1"/>
</dbReference>
<dbReference type="GO" id="GO:0005524">
    <property type="term" value="F:ATP binding"/>
    <property type="evidence" value="ECO:0007669"/>
    <property type="project" value="UniProtKB-KW"/>
</dbReference>
<dbReference type="AlphaFoldDB" id="A0A0N1JS32"/>
<evidence type="ECO:0000256" key="4">
    <source>
        <dbReference type="ARBA" id="ARBA00022741"/>
    </source>
</evidence>
<accession>A0A0N1JS32</accession>
<dbReference type="Gene3D" id="3.40.50.300">
    <property type="entry name" value="P-loop containing nucleotide triphosphate hydrolases"/>
    <property type="match status" value="1"/>
</dbReference>
<feature type="domain" description="ABC transporter" evidence="6">
    <location>
        <begin position="27"/>
        <end position="248"/>
    </location>
</feature>
<dbReference type="EMBL" id="LAQT01000032">
    <property type="protein sequence ID" value="KPC50102.1"/>
    <property type="molecule type" value="Genomic_DNA"/>
</dbReference>
<keyword evidence="8" id="KW-1185">Reference proteome</keyword>
<evidence type="ECO:0000313" key="8">
    <source>
        <dbReference type="Proteomes" id="UP000037939"/>
    </source>
</evidence>
<dbReference type="InterPro" id="IPR015860">
    <property type="entry name" value="ABC_transpr_TagH-like"/>
</dbReference>
<dbReference type="PROSITE" id="PS00211">
    <property type="entry name" value="ABC_TRANSPORTER_1"/>
    <property type="match status" value="1"/>
</dbReference>
<dbReference type="InterPro" id="IPR003593">
    <property type="entry name" value="AAA+_ATPase"/>
</dbReference>
<keyword evidence="3" id="KW-1003">Cell membrane</keyword>
<reference evidence="7 8" key="1">
    <citation type="submission" date="2015-07" db="EMBL/GenBank/DDBJ databases">
        <title>Draft genome sequence of the Amantichitinum ursilacus IGB-41, a new chitin-degrading bacterium.</title>
        <authorList>
            <person name="Kirstahler P."/>
            <person name="Guenther M."/>
            <person name="Grumaz C."/>
            <person name="Rupp S."/>
            <person name="Zibek S."/>
            <person name="Sohn K."/>
        </authorList>
    </citation>
    <scope>NUCLEOTIDE SEQUENCE [LARGE SCALE GENOMIC DNA]</scope>
    <source>
        <strain evidence="7 8">IGB-41</strain>
    </source>
</reference>
<evidence type="ECO:0000256" key="3">
    <source>
        <dbReference type="ARBA" id="ARBA00022475"/>
    </source>
</evidence>
<evidence type="ECO:0000256" key="2">
    <source>
        <dbReference type="ARBA" id="ARBA00022448"/>
    </source>
</evidence>
<keyword evidence="3" id="KW-0472">Membrane</keyword>
<dbReference type="EC" id="3.6.3.40" evidence="7"/>
<gene>
    <name evidence="7" type="primary">tagH</name>
    <name evidence="7" type="ORF">WG78_18585</name>
</gene>
<evidence type="ECO:0000313" key="7">
    <source>
        <dbReference type="EMBL" id="KPC50102.1"/>
    </source>
</evidence>
<comment type="caution">
    <text evidence="7">The sequence shown here is derived from an EMBL/GenBank/DDBJ whole genome shotgun (WGS) entry which is preliminary data.</text>
</comment>
<dbReference type="STRING" id="857265.WG78_18585"/>
<dbReference type="Proteomes" id="UP000037939">
    <property type="component" value="Unassembled WGS sequence"/>
</dbReference>
<dbReference type="GO" id="GO:0140359">
    <property type="term" value="F:ABC-type transporter activity"/>
    <property type="evidence" value="ECO:0007669"/>
    <property type="project" value="InterPro"/>
</dbReference>